<keyword evidence="2" id="KW-1185">Reference proteome</keyword>
<evidence type="ECO:0000313" key="1">
    <source>
        <dbReference type="EMBL" id="KAG9249561.1"/>
    </source>
</evidence>
<organism evidence="1 2">
    <name type="scientific">Emericellopsis atlantica</name>
    <dbReference type="NCBI Taxonomy" id="2614577"/>
    <lineage>
        <taxon>Eukaryota</taxon>
        <taxon>Fungi</taxon>
        <taxon>Dikarya</taxon>
        <taxon>Ascomycota</taxon>
        <taxon>Pezizomycotina</taxon>
        <taxon>Sordariomycetes</taxon>
        <taxon>Hypocreomycetidae</taxon>
        <taxon>Hypocreales</taxon>
        <taxon>Bionectriaceae</taxon>
        <taxon>Emericellopsis</taxon>
    </lineage>
</organism>
<gene>
    <name evidence="1" type="ORF">F5Z01DRAFT_668854</name>
</gene>
<dbReference type="AlphaFoldDB" id="A0A9P7ZD56"/>
<sequence>MLHDLGSAQQVTPIILHTNSQNAKHAILNSSQAARTRHIDIRFKWIIAMTQKGTFTISQIGTTNMAANGLTKPLLRYTALIKNE</sequence>
<protein>
    <submittedName>
        <fullName evidence="1">Uncharacterized protein</fullName>
    </submittedName>
</protein>
<evidence type="ECO:0000313" key="2">
    <source>
        <dbReference type="Proteomes" id="UP000887229"/>
    </source>
</evidence>
<dbReference type="Proteomes" id="UP000887229">
    <property type="component" value="Unassembled WGS sequence"/>
</dbReference>
<accession>A0A9P7ZD56</accession>
<dbReference type="EMBL" id="MU251301">
    <property type="protein sequence ID" value="KAG9249561.1"/>
    <property type="molecule type" value="Genomic_DNA"/>
</dbReference>
<dbReference type="RefSeq" id="XP_046113485.1">
    <property type="nucleotide sequence ID" value="XM_046264375.1"/>
</dbReference>
<proteinExistence type="predicted"/>
<dbReference type="GeneID" id="70295278"/>
<name>A0A9P7ZD56_9HYPO</name>
<reference evidence="1" key="1">
    <citation type="journal article" date="2021" name="IMA Fungus">
        <title>Genomic characterization of three marine fungi, including Emericellopsis atlantica sp. nov. with signatures of a generalist lifestyle and marine biomass degradation.</title>
        <authorList>
            <person name="Hagestad O.C."/>
            <person name="Hou L."/>
            <person name="Andersen J.H."/>
            <person name="Hansen E.H."/>
            <person name="Altermark B."/>
            <person name="Li C."/>
            <person name="Kuhnert E."/>
            <person name="Cox R.J."/>
            <person name="Crous P.W."/>
            <person name="Spatafora J.W."/>
            <person name="Lail K."/>
            <person name="Amirebrahimi M."/>
            <person name="Lipzen A."/>
            <person name="Pangilinan J."/>
            <person name="Andreopoulos W."/>
            <person name="Hayes R.D."/>
            <person name="Ng V."/>
            <person name="Grigoriev I.V."/>
            <person name="Jackson S.A."/>
            <person name="Sutton T.D.S."/>
            <person name="Dobson A.D.W."/>
            <person name="Rama T."/>
        </authorList>
    </citation>
    <scope>NUCLEOTIDE SEQUENCE</scope>
    <source>
        <strain evidence="1">TS7</strain>
    </source>
</reference>
<comment type="caution">
    <text evidence="1">The sequence shown here is derived from an EMBL/GenBank/DDBJ whole genome shotgun (WGS) entry which is preliminary data.</text>
</comment>
<dbReference type="OrthoDB" id="5151897at2759"/>